<dbReference type="InterPro" id="IPR036661">
    <property type="entry name" value="Luciferase-like_sf"/>
</dbReference>
<evidence type="ECO:0000313" key="3">
    <source>
        <dbReference type="Proteomes" id="UP001257627"/>
    </source>
</evidence>
<organism evidence="2 3">
    <name type="scientific">Streptomyces mirabilis</name>
    <dbReference type="NCBI Taxonomy" id="68239"/>
    <lineage>
        <taxon>Bacteria</taxon>
        <taxon>Bacillati</taxon>
        <taxon>Actinomycetota</taxon>
        <taxon>Actinomycetes</taxon>
        <taxon>Kitasatosporales</taxon>
        <taxon>Streptomycetaceae</taxon>
        <taxon>Streptomyces</taxon>
    </lineage>
</organism>
<dbReference type="Proteomes" id="UP001257627">
    <property type="component" value="Unassembled WGS sequence"/>
</dbReference>
<dbReference type="InterPro" id="IPR011251">
    <property type="entry name" value="Luciferase-like_dom"/>
</dbReference>
<dbReference type="InterPro" id="IPR050766">
    <property type="entry name" value="Bact_Lucif_Oxidored"/>
</dbReference>
<protein>
    <submittedName>
        <fullName evidence="2">LLM class flavin-dependent oxidoreductase</fullName>
    </submittedName>
</protein>
<dbReference type="EMBL" id="JARAKF010000001">
    <property type="protein sequence ID" value="MDU8992480.1"/>
    <property type="molecule type" value="Genomic_DNA"/>
</dbReference>
<accession>A0ABU3UF91</accession>
<name>A0ABU3UF91_9ACTN</name>
<gene>
    <name evidence="2" type="ORF">PU648_08930</name>
</gene>
<dbReference type="PANTHER" id="PTHR30137">
    <property type="entry name" value="LUCIFERASE-LIKE MONOOXYGENASE"/>
    <property type="match status" value="1"/>
</dbReference>
<dbReference type="SUPFAM" id="SSF51679">
    <property type="entry name" value="Bacterial luciferase-like"/>
    <property type="match status" value="1"/>
</dbReference>
<feature type="domain" description="Luciferase-like" evidence="1">
    <location>
        <begin position="3"/>
        <end position="317"/>
    </location>
</feature>
<dbReference type="RefSeq" id="WP_143610081.1">
    <property type="nucleotide sequence ID" value="NZ_CP107955.1"/>
</dbReference>
<evidence type="ECO:0000313" key="2">
    <source>
        <dbReference type="EMBL" id="MDU8992480.1"/>
    </source>
</evidence>
<dbReference type="Pfam" id="PF00296">
    <property type="entry name" value="Bac_luciferase"/>
    <property type="match status" value="1"/>
</dbReference>
<proteinExistence type="predicted"/>
<comment type="caution">
    <text evidence="2">The sequence shown here is derived from an EMBL/GenBank/DDBJ whole genome shotgun (WGS) entry which is preliminary data.</text>
</comment>
<dbReference type="PANTHER" id="PTHR30137:SF6">
    <property type="entry name" value="LUCIFERASE-LIKE MONOOXYGENASE"/>
    <property type="match status" value="1"/>
</dbReference>
<reference evidence="2 3" key="1">
    <citation type="submission" date="2023-02" db="EMBL/GenBank/DDBJ databases">
        <authorList>
            <person name="Maleckis M."/>
        </authorList>
    </citation>
    <scope>NUCLEOTIDE SEQUENCE [LARGE SCALE GENOMIC DNA]</scope>
    <source>
        <strain evidence="2 3">P8-A2</strain>
    </source>
</reference>
<evidence type="ECO:0000259" key="1">
    <source>
        <dbReference type="Pfam" id="PF00296"/>
    </source>
</evidence>
<sequence>MTEYGISLLPDTGVDVRSPRDYYDNLLAASRLTEELGFEYIKMTEHYMDPYGGYCADPLAFLSAVAAQTSRVRLMTGGIQASFHHPIQLAAHTAQLDALSHGRLEVGFARAFLPYEFDAFGVDMDTSTERFRGTVDAVVRLWTGRRVSEDTPFFRYKGVTSQPPVTQQPHPPVWAAALFTKSSFEWIGDRGHNLLIASSPSREKAGQLKELIELYRERFLAAHGHTGRRPRVAISIALLLAESDEEARAEGGRHLRRHWDTFAAAARSWQGRGSTSYEGYREALVDKHSAGNSEDAGMAVFGAPASAAEQIREIRDLLRPDVMLWQLDFGQQPRSTMERTLRLFAERVRPRLDETERS</sequence>
<dbReference type="Gene3D" id="3.20.20.30">
    <property type="entry name" value="Luciferase-like domain"/>
    <property type="match status" value="1"/>
</dbReference>
<keyword evidence="3" id="KW-1185">Reference proteome</keyword>